<feature type="transmembrane region" description="Helical" evidence="9">
    <location>
        <begin position="12"/>
        <end position="30"/>
    </location>
</feature>
<keyword evidence="6" id="KW-1278">Translocase</keyword>
<evidence type="ECO:0000256" key="6">
    <source>
        <dbReference type="ARBA" id="ARBA00022967"/>
    </source>
</evidence>
<evidence type="ECO:0000256" key="4">
    <source>
        <dbReference type="ARBA" id="ARBA00022643"/>
    </source>
</evidence>
<reference evidence="10 11" key="1">
    <citation type="submission" date="2017-08" db="EMBL/GenBank/DDBJ databases">
        <title>The complete genome sequence of Nocardiopsis gilva YIM 90087.</title>
        <authorList>
            <person name="Yin M."/>
            <person name="Tang S."/>
        </authorList>
    </citation>
    <scope>NUCLEOTIDE SEQUENCE [LARGE SCALE GENOMIC DNA]</scope>
    <source>
        <strain evidence="10 11">YIM 90087</strain>
    </source>
</reference>
<dbReference type="Proteomes" id="UP000215005">
    <property type="component" value="Chromosome"/>
</dbReference>
<proteinExistence type="predicted"/>
<feature type="transmembrane region" description="Helical" evidence="9">
    <location>
        <begin position="163"/>
        <end position="180"/>
    </location>
</feature>
<keyword evidence="4" id="KW-0288">FMN</keyword>
<evidence type="ECO:0000256" key="1">
    <source>
        <dbReference type="ARBA" id="ARBA00022448"/>
    </source>
</evidence>
<accession>A0A223S5C4</accession>
<sequence length="284" mass="30610">MIGHIWLGIETAWAAPVVALLTSYAVELLLEALSAWSAGRRPEFLGGVRRCVVFLLPAHISGLAIAMLIYPGDQLWPFVFAAVVAGGAKHLFRAPLRGRFRHFMNPSNLGIAATLTLFPWVGIAIPYQCTSGVSGALNWIIPLAILASGLLLNIQLTGKWPIVLAWMGGFAAQAVIRALVTDTDPLAALAPMTGVVFPLFTNYMITDPGTTPVRPRDQVVFALTAAGLYGLLTGMHVVYGIFYCLIATCLLRGALTWATAWRERDRAADGAPAPPVRPETRPER</sequence>
<evidence type="ECO:0000256" key="9">
    <source>
        <dbReference type="SAM" id="Phobius"/>
    </source>
</evidence>
<feature type="transmembrane region" description="Helical" evidence="9">
    <location>
        <begin position="51"/>
        <end position="70"/>
    </location>
</feature>
<feature type="transmembrane region" description="Helical" evidence="9">
    <location>
        <begin position="217"/>
        <end position="234"/>
    </location>
</feature>
<dbReference type="AlphaFoldDB" id="A0A223S5C4"/>
<dbReference type="EMBL" id="CP022753">
    <property type="protein sequence ID" value="ASU83340.1"/>
    <property type="molecule type" value="Genomic_DNA"/>
</dbReference>
<keyword evidence="11" id="KW-1185">Reference proteome</keyword>
<dbReference type="RefSeq" id="WP_017617074.1">
    <property type="nucleotide sequence ID" value="NZ_ANBG01000042.1"/>
</dbReference>
<keyword evidence="1" id="KW-0813">Transport</keyword>
<evidence type="ECO:0000256" key="8">
    <source>
        <dbReference type="ARBA" id="ARBA00023136"/>
    </source>
</evidence>
<keyword evidence="8 9" id="KW-0472">Membrane</keyword>
<evidence type="ECO:0000313" key="11">
    <source>
        <dbReference type="Proteomes" id="UP000215005"/>
    </source>
</evidence>
<keyword evidence="2" id="KW-0597">Phosphoprotein</keyword>
<evidence type="ECO:0000256" key="5">
    <source>
        <dbReference type="ARBA" id="ARBA00022692"/>
    </source>
</evidence>
<evidence type="ECO:0000256" key="2">
    <source>
        <dbReference type="ARBA" id="ARBA00022553"/>
    </source>
</evidence>
<feature type="transmembrane region" description="Helical" evidence="9">
    <location>
        <begin position="139"/>
        <end position="156"/>
    </location>
</feature>
<name>A0A223S5C4_9ACTN</name>
<dbReference type="InterPro" id="IPR004338">
    <property type="entry name" value="NqrB/RnfD"/>
</dbReference>
<protein>
    <submittedName>
        <fullName evidence="10">Enediyne biosynthesis protein UnbU</fullName>
    </submittedName>
</protein>
<keyword evidence="5 9" id="KW-0812">Transmembrane</keyword>
<evidence type="ECO:0000313" key="10">
    <source>
        <dbReference type="EMBL" id="ASU83340.1"/>
    </source>
</evidence>
<feature type="transmembrane region" description="Helical" evidence="9">
    <location>
        <begin position="108"/>
        <end position="127"/>
    </location>
</feature>
<dbReference type="OrthoDB" id="9776359at2"/>
<keyword evidence="7 9" id="KW-1133">Transmembrane helix</keyword>
<organism evidence="10 11">
    <name type="scientific">Nocardiopsis gilva YIM 90087</name>
    <dbReference type="NCBI Taxonomy" id="1235441"/>
    <lineage>
        <taxon>Bacteria</taxon>
        <taxon>Bacillati</taxon>
        <taxon>Actinomycetota</taxon>
        <taxon>Actinomycetes</taxon>
        <taxon>Streptosporangiales</taxon>
        <taxon>Nocardiopsidaceae</taxon>
        <taxon>Nocardiopsis</taxon>
    </lineage>
</organism>
<gene>
    <name evidence="10" type="ORF">CDO52_11630</name>
</gene>
<dbReference type="KEGG" id="ngv:CDO52_11630"/>
<evidence type="ECO:0000256" key="3">
    <source>
        <dbReference type="ARBA" id="ARBA00022630"/>
    </source>
</evidence>
<evidence type="ECO:0000256" key="7">
    <source>
        <dbReference type="ARBA" id="ARBA00022989"/>
    </source>
</evidence>
<feature type="transmembrane region" description="Helical" evidence="9">
    <location>
        <begin position="186"/>
        <end position="205"/>
    </location>
</feature>
<dbReference type="Pfam" id="PF03116">
    <property type="entry name" value="NQR2_RnfD_RnfE"/>
    <property type="match status" value="1"/>
</dbReference>
<keyword evidence="3" id="KW-0285">Flavoprotein</keyword>